<evidence type="ECO:0000313" key="2">
    <source>
        <dbReference type="EMBL" id="KAJ7622876.1"/>
    </source>
</evidence>
<organism evidence="2 3">
    <name type="scientific">Mycena rosella</name>
    <name type="common">Pink bonnet</name>
    <name type="synonym">Agaricus rosellus</name>
    <dbReference type="NCBI Taxonomy" id="1033263"/>
    <lineage>
        <taxon>Eukaryota</taxon>
        <taxon>Fungi</taxon>
        <taxon>Dikarya</taxon>
        <taxon>Basidiomycota</taxon>
        <taxon>Agaricomycotina</taxon>
        <taxon>Agaricomycetes</taxon>
        <taxon>Agaricomycetidae</taxon>
        <taxon>Agaricales</taxon>
        <taxon>Marasmiineae</taxon>
        <taxon>Mycenaceae</taxon>
        <taxon>Mycena</taxon>
    </lineage>
</organism>
<dbReference type="AlphaFoldDB" id="A0AAD7BJC4"/>
<reference evidence="2" key="1">
    <citation type="submission" date="2023-03" db="EMBL/GenBank/DDBJ databases">
        <title>Massive genome expansion in bonnet fungi (Mycena s.s.) driven by repeated elements and novel gene families across ecological guilds.</title>
        <authorList>
            <consortium name="Lawrence Berkeley National Laboratory"/>
            <person name="Harder C.B."/>
            <person name="Miyauchi S."/>
            <person name="Viragh M."/>
            <person name="Kuo A."/>
            <person name="Thoen E."/>
            <person name="Andreopoulos B."/>
            <person name="Lu D."/>
            <person name="Skrede I."/>
            <person name="Drula E."/>
            <person name="Henrissat B."/>
            <person name="Morin E."/>
            <person name="Kohler A."/>
            <person name="Barry K."/>
            <person name="LaButti K."/>
            <person name="Morin E."/>
            <person name="Salamov A."/>
            <person name="Lipzen A."/>
            <person name="Mereny Z."/>
            <person name="Hegedus B."/>
            <person name="Baldrian P."/>
            <person name="Stursova M."/>
            <person name="Weitz H."/>
            <person name="Taylor A."/>
            <person name="Grigoriev I.V."/>
            <person name="Nagy L.G."/>
            <person name="Martin F."/>
            <person name="Kauserud H."/>
        </authorList>
    </citation>
    <scope>NUCLEOTIDE SEQUENCE</scope>
    <source>
        <strain evidence="2">CBHHK067</strain>
    </source>
</reference>
<accession>A0AAD7BJC4</accession>
<sequence length="197" mass="21667">MRILSVRWFIATIAFANGLNVKALLDSISLGFPAPLTSCGRRKGALEGILKQPLEEWYSSSQVHLLPLRSKLRVGLYFLSHDVNLIPLQGSSAPNSVANDGSNGPKSKRQKLLEHAKALLLTEKVCYIAALNRIYENPRSKRPPSTALPLSVVFPAPCAPPVITLASLSLHRLFHPALNYLSLFIPPLKPFPQEKKS</sequence>
<proteinExistence type="predicted"/>
<gene>
    <name evidence="2" type="ORF">B0H17DRAFT_1219139</name>
</gene>
<protein>
    <recommendedName>
        <fullName evidence="4">DH domain-containing protein</fullName>
    </recommendedName>
</protein>
<comment type="caution">
    <text evidence="2">The sequence shown here is derived from an EMBL/GenBank/DDBJ whole genome shotgun (WGS) entry which is preliminary data.</text>
</comment>
<evidence type="ECO:0000256" key="1">
    <source>
        <dbReference type="SAM" id="SignalP"/>
    </source>
</evidence>
<evidence type="ECO:0008006" key="4">
    <source>
        <dbReference type="Google" id="ProtNLM"/>
    </source>
</evidence>
<dbReference type="EMBL" id="JARKIE010000641">
    <property type="protein sequence ID" value="KAJ7622876.1"/>
    <property type="molecule type" value="Genomic_DNA"/>
</dbReference>
<keyword evidence="1" id="KW-0732">Signal</keyword>
<dbReference type="Proteomes" id="UP001221757">
    <property type="component" value="Unassembled WGS sequence"/>
</dbReference>
<feature type="signal peptide" evidence="1">
    <location>
        <begin position="1"/>
        <end position="18"/>
    </location>
</feature>
<feature type="chain" id="PRO_5042289661" description="DH domain-containing protein" evidence="1">
    <location>
        <begin position="19"/>
        <end position="197"/>
    </location>
</feature>
<name>A0AAD7BJC4_MYCRO</name>
<evidence type="ECO:0000313" key="3">
    <source>
        <dbReference type="Proteomes" id="UP001221757"/>
    </source>
</evidence>
<keyword evidence="3" id="KW-1185">Reference proteome</keyword>